<reference evidence="3" key="1">
    <citation type="journal article" date="2013" name="Nat. Genet.">
        <title>The Capsella rubella genome and the genomic consequences of rapid mating system evolution.</title>
        <authorList>
            <person name="Slotte T."/>
            <person name="Hazzouri K.M."/>
            <person name="Agren J.A."/>
            <person name="Koenig D."/>
            <person name="Maumus F."/>
            <person name="Guo Y.L."/>
            <person name="Steige K."/>
            <person name="Platts A.E."/>
            <person name="Escobar J.S."/>
            <person name="Newman L.K."/>
            <person name="Wang W."/>
            <person name="Mandakova T."/>
            <person name="Vello E."/>
            <person name="Smith L.M."/>
            <person name="Henz S.R."/>
            <person name="Steffen J."/>
            <person name="Takuno S."/>
            <person name="Brandvain Y."/>
            <person name="Coop G."/>
            <person name="Andolfatto P."/>
            <person name="Hu T.T."/>
            <person name="Blanchette M."/>
            <person name="Clark R.M."/>
            <person name="Quesneville H."/>
            <person name="Nordborg M."/>
            <person name="Gaut B.S."/>
            <person name="Lysak M.A."/>
            <person name="Jenkins J."/>
            <person name="Grimwood J."/>
            <person name="Chapman J."/>
            <person name="Prochnik S."/>
            <person name="Shu S."/>
            <person name="Rokhsar D."/>
            <person name="Schmutz J."/>
            <person name="Weigel D."/>
            <person name="Wright S.I."/>
        </authorList>
    </citation>
    <scope>NUCLEOTIDE SEQUENCE [LARGE SCALE GENOMIC DNA]</scope>
    <source>
        <strain evidence="3">cv. Monte Gargano</strain>
    </source>
</reference>
<sequence>MENTPSSVHWSELPMDILRSVFERLSFVDFNHAKNVSPNWYLCSKQTSPRIDKSPWLMLFPHEGGCALYNPNEARVYKTKRDLSDIRFLANSGNWFLVLDSKLDLSIIDLFSGKKIHLPPLDSLKSDQRRLGDKEIMNVEDLRGLLWVDEKKEEYLVVWYLSYKHKATKFLAFCKNGEDHYREVPDWIELHLQNRADVVLLRGDSIYISMTSTLAYIAKLDLSGQEGFKVVVKMKLFVPVLQRCLHDLTYSSNVAITISGEVLFVVSICNQRTMRRTVHLYKKYDNLKPVRVDSLGDEALLLDLGITVPADHNLGIEPNSIYFTRNRGCERSCLDISVFNLATKTIKRFPDLGPSNNLNFEDARWFLPS</sequence>
<dbReference type="Proteomes" id="UP000029121">
    <property type="component" value="Unassembled WGS sequence"/>
</dbReference>
<dbReference type="KEGG" id="crb:17883568"/>
<gene>
    <name evidence="2" type="ORF">CARUB_v10003367mg</name>
</gene>
<evidence type="ECO:0000259" key="1">
    <source>
        <dbReference type="SMART" id="SM00256"/>
    </source>
</evidence>
<dbReference type="InterPro" id="IPR050942">
    <property type="entry name" value="F-box_BR-signaling"/>
</dbReference>
<keyword evidence="3" id="KW-1185">Reference proteome</keyword>
<dbReference type="Gene3D" id="1.20.1280.50">
    <property type="match status" value="1"/>
</dbReference>
<dbReference type="OrthoDB" id="722989at2759"/>
<dbReference type="SUPFAM" id="SSF81383">
    <property type="entry name" value="F-box domain"/>
    <property type="match status" value="1"/>
</dbReference>
<accession>R0HCA2</accession>
<name>R0HCA2_9BRAS</name>
<organism evidence="2 3">
    <name type="scientific">Capsella rubella</name>
    <dbReference type="NCBI Taxonomy" id="81985"/>
    <lineage>
        <taxon>Eukaryota</taxon>
        <taxon>Viridiplantae</taxon>
        <taxon>Streptophyta</taxon>
        <taxon>Embryophyta</taxon>
        <taxon>Tracheophyta</taxon>
        <taxon>Spermatophyta</taxon>
        <taxon>Magnoliopsida</taxon>
        <taxon>eudicotyledons</taxon>
        <taxon>Gunneridae</taxon>
        <taxon>Pentapetalae</taxon>
        <taxon>rosids</taxon>
        <taxon>malvids</taxon>
        <taxon>Brassicales</taxon>
        <taxon>Brassicaceae</taxon>
        <taxon>Camelineae</taxon>
        <taxon>Capsella</taxon>
    </lineage>
</organism>
<evidence type="ECO:0000313" key="2">
    <source>
        <dbReference type="EMBL" id="EOA22665.1"/>
    </source>
</evidence>
<feature type="domain" description="F-box" evidence="1">
    <location>
        <begin position="13"/>
        <end position="53"/>
    </location>
</feature>
<proteinExistence type="predicted"/>
<dbReference type="PANTHER" id="PTHR44259">
    <property type="entry name" value="OS07G0183000 PROTEIN-RELATED"/>
    <property type="match status" value="1"/>
</dbReference>
<dbReference type="Pfam" id="PF03478">
    <property type="entry name" value="Beta-prop_KIB1-4"/>
    <property type="match status" value="1"/>
</dbReference>
<dbReference type="InterPro" id="IPR036047">
    <property type="entry name" value="F-box-like_dom_sf"/>
</dbReference>
<dbReference type="SMART" id="SM00256">
    <property type="entry name" value="FBOX"/>
    <property type="match status" value="1"/>
</dbReference>
<dbReference type="InterPro" id="IPR001810">
    <property type="entry name" value="F-box_dom"/>
</dbReference>
<dbReference type="EMBL" id="KB870810">
    <property type="protein sequence ID" value="EOA22665.1"/>
    <property type="molecule type" value="Genomic_DNA"/>
</dbReference>
<dbReference type="Pfam" id="PF00646">
    <property type="entry name" value="F-box"/>
    <property type="match status" value="1"/>
</dbReference>
<dbReference type="AlphaFoldDB" id="R0HCA2"/>
<dbReference type="InterPro" id="IPR005174">
    <property type="entry name" value="KIB1-4_b-propeller"/>
</dbReference>
<protein>
    <recommendedName>
        <fullName evidence="1">F-box domain-containing protein</fullName>
    </recommendedName>
</protein>
<evidence type="ECO:0000313" key="3">
    <source>
        <dbReference type="Proteomes" id="UP000029121"/>
    </source>
</evidence>
<dbReference type="PANTHER" id="PTHR44259:SF31">
    <property type="entry name" value="F-BOX FAMILY PROTEIN"/>
    <property type="match status" value="1"/>
</dbReference>